<dbReference type="SMART" id="SM00444">
    <property type="entry name" value="GYF"/>
    <property type="match status" value="1"/>
</dbReference>
<reference evidence="3 4" key="1">
    <citation type="journal article" date="2020" name="IScience">
        <title>Genome Sequencing of the Endangered Kingdonia uniflora (Circaeasteraceae, Ranunculales) Reveals Potential Mechanisms of Evolutionary Specialization.</title>
        <authorList>
            <person name="Sun Y."/>
            <person name="Deng T."/>
            <person name="Zhang A."/>
            <person name="Moore M.J."/>
            <person name="Landis J.B."/>
            <person name="Lin N."/>
            <person name="Zhang H."/>
            <person name="Zhang X."/>
            <person name="Huang J."/>
            <person name="Zhang X."/>
            <person name="Sun H."/>
            <person name="Wang H."/>
        </authorList>
    </citation>
    <scope>NUCLEOTIDE SEQUENCE [LARGE SCALE GENOMIC DNA]</scope>
    <source>
        <strain evidence="3">TB1705</strain>
        <tissue evidence="3">Leaf</tissue>
    </source>
</reference>
<keyword evidence="4" id="KW-1185">Reference proteome</keyword>
<dbReference type="InterPro" id="IPR003169">
    <property type="entry name" value="GYF"/>
</dbReference>
<feature type="region of interest" description="Disordered" evidence="1">
    <location>
        <begin position="181"/>
        <end position="206"/>
    </location>
</feature>
<dbReference type="PANTHER" id="PTHR46695">
    <property type="entry name" value="ZINC FINGER CCCH DOMAIN-CONTAINING PROTEIN 44-RELATED"/>
    <property type="match status" value="1"/>
</dbReference>
<gene>
    <name evidence="3" type="ORF">GIB67_033106</name>
</gene>
<comment type="caution">
    <text evidence="3">The sequence shown here is derived from an EMBL/GenBank/DDBJ whole genome shotgun (WGS) entry which is preliminary data.</text>
</comment>
<accession>A0A7J7MZ29</accession>
<dbReference type="PROSITE" id="PS50829">
    <property type="entry name" value="GYF"/>
    <property type="match status" value="1"/>
</dbReference>
<dbReference type="EMBL" id="JACGCM010001183">
    <property type="protein sequence ID" value="KAF6160022.1"/>
    <property type="molecule type" value="Genomic_DNA"/>
</dbReference>
<dbReference type="InterPro" id="IPR035445">
    <property type="entry name" value="GYF-like_dom_sf"/>
</dbReference>
<feature type="region of interest" description="Disordered" evidence="1">
    <location>
        <begin position="22"/>
        <end position="44"/>
    </location>
</feature>
<organism evidence="3 4">
    <name type="scientific">Kingdonia uniflora</name>
    <dbReference type="NCBI Taxonomy" id="39325"/>
    <lineage>
        <taxon>Eukaryota</taxon>
        <taxon>Viridiplantae</taxon>
        <taxon>Streptophyta</taxon>
        <taxon>Embryophyta</taxon>
        <taxon>Tracheophyta</taxon>
        <taxon>Spermatophyta</taxon>
        <taxon>Magnoliopsida</taxon>
        <taxon>Ranunculales</taxon>
        <taxon>Circaeasteraceae</taxon>
        <taxon>Kingdonia</taxon>
    </lineage>
</organism>
<evidence type="ECO:0000313" key="3">
    <source>
        <dbReference type="EMBL" id="KAF6160022.1"/>
    </source>
</evidence>
<dbReference type="OrthoDB" id="6415790at2759"/>
<dbReference type="Gene3D" id="3.30.1490.40">
    <property type="match status" value="1"/>
</dbReference>
<feature type="compositionally biased region" description="Basic and acidic residues" evidence="1">
    <location>
        <begin position="181"/>
        <end position="192"/>
    </location>
</feature>
<feature type="compositionally biased region" description="Polar residues" evidence="1">
    <location>
        <begin position="193"/>
        <end position="204"/>
    </location>
</feature>
<dbReference type="Pfam" id="PF02213">
    <property type="entry name" value="GYF"/>
    <property type="match status" value="1"/>
</dbReference>
<evidence type="ECO:0000259" key="2">
    <source>
        <dbReference type="PROSITE" id="PS50829"/>
    </source>
</evidence>
<protein>
    <recommendedName>
        <fullName evidence="2">GYF domain-containing protein</fullName>
    </recommendedName>
</protein>
<dbReference type="InterPro" id="IPR011009">
    <property type="entry name" value="Kinase-like_dom_sf"/>
</dbReference>
<proteinExistence type="predicted"/>
<name>A0A7J7MZ29_9MAGN</name>
<evidence type="ECO:0000256" key="1">
    <source>
        <dbReference type="SAM" id="MobiDB-lite"/>
    </source>
</evidence>
<feature type="domain" description="GYF" evidence="2">
    <location>
        <begin position="110"/>
        <end position="163"/>
    </location>
</feature>
<evidence type="ECO:0000313" key="4">
    <source>
        <dbReference type="Proteomes" id="UP000541444"/>
    </source>
</evidence>
<dbReference type="Proteomes" id="UP000541444">
    <property type="component" value="Unassembled WGS sequence"/>
</dbReference>
<dbReference type="SUPFAM" id="SSF55277">
    <property type="entry name" value="GYF domain"/>
    <property type="match status" value="1"/>
</dbReference>
<dbReference type="PANTHER" id="PTHR46695:SF5">
    <property type="entry name" value="RNA POLYMERASE-ASSOCIATED PROTEIN RTF1 HOMOLOG"/>
    <property type="match status" value="1"/>
</dbReference>
<sequence length="266" mass="29360">MKDALGGKLLRVLVSFCDVRSYSKDDDSNRKDESNSDNGGNIYPVQSANSFFGTTSSEGGDDGMQQSAKYGSGINYVSRMTAITYLPNQLDSCILAKYGNGTCSNNLASLQGWHYLDPSGRIRGPFSIVQFRKWSTRHFLANRRIWRTTEKQENSLLMTDALDGKFRKVLVSSCDVRAYTEDGDSNRKDGSSPDRNGQSNNANVGKSGMQIGFVSEAAASKSLSNQLDSGKLTKYGERLDPLHSNRIIHRGMKPQNILTGLDVFLR</sequence>
<dbReference type="AlphaFoldDB" id="A0A7J7MZ29"/>
<feature type="compositionally biased region" description="Basic and acidic residues" evidence="1">
    <location>
        <begin position="22"/>
        <end position="34"/>
    </location>
</feature>
<dbReference type="SUPFAM" id="SSF56112">
    <property type="entry name" value="Protein kinase-like (PK-like)"/>
    <property type="match status" value="1"/>
</dbReference>